<dbReference type="AlphaFoldDB" id="A0A7X9E730"/>
<evidence type="ECO:0000256" key="1">
    <source>
        <dbReference type="SAM" id="Phobius"/>
    </source>
</evidence>
<dbReference type="EMBL" id="JAAZNV010000006">
    <property type="protein sequence ID" value="NMB91481.1"/>
    <property type="molecule type" value="Genomic_DNA"/>
</dbReference>
<feature type="transmembrane region" description="Helical" evidence="1">
    <location>
        <begin position="233"/>
        <end position="252"/>
    </location>
</feature>
<evidence type="ECO:0008006" key="4">
    <source>
        <dbReference type="Google" id="ProtNLM"/>
    </source>
</evidence>
<protein>
    <recommendedName>
        <fullName evidence="4">Membrane protein 6-pyruvoyl-tetrahydropterin synthase-related domain-containing protein</fullName>
    </recommendedName>
</protein>
<gene>
    <name evidence="2" type="ORF">GYA37_01375</name>
</gene>
<feature type="transmembrane region" description="Helical" evidence="1">
    <location>
        <begin position="132"/>
        <end position="149"/>
    </location>
</feature>
<dbReference type="Proteomes" id="UP000590542">
    <property type="component" value="Unassembled WGS sequence"/>
</dbReference>
<feature type="transmembrane region" description="Helical" evidence="1">
    <location>
        <begin position="332"/>
        <end position="350"/>
    </location>
</feature>
<evidence type="ECO:0000313" key="2">
    <source>
        <dbReference type="EMBL" id="NMB91481.1"/>
    </source>
</evidence>
<proteinExistence type="predicted"/>
<feature type="transmembrane region" description="Helical" evidence="1">
    <location>
        <begin position="413"/>
        <end position="438"/>
    </location>
</feature>
<comment type="caution">
    <text evidence="2">The sequence shown here is derived from an EMBL/GenBank/DDBJ whole genome shotgun (WGS) entry which is preliminary data.</text>
</comment>
<organism evidence="2 3">
    <name type="scientific">candidate division WWE3 bacterium</name>
    <dbReference type="NCBI Taxonomy" id="2053526"/>
    <lineage>
        <taxon>Bacteria</taxon>
        <taxon>Katanobacteria</taxon>
    </lineage>
</organism>
<feature type="transmembrane region" description="Helical" evidence="1">
    <location>
        <begin position="185"/>
        <end position="201"/>
    </location>
</feature>
<accession>A0A7X9E730</accession>
<feature type="transmembrane region" description="Helical" evidence="1">
    <location>
        <begin position="305"/>
        <end position="325"/>
    </location>
</feature>
<keyword evidence="1" id="KW-1133">Transmembrane helix</keyword>
<feature type="transmembrane region" description="Helical" evidence="1">
    <location>
        <begin position="382"/>
        <end position="401"/>
    </location>
</feature>
<sequence>MLHKILVNNRTKKSFLLLLCYLLVSVAVALPVCKDVKYTVWGSMGDYDFSLNPSEQLNISTYVESYGGGYYAPFSIAKKVPYLLVLDLFSLLKVSPFVSTLLYVILLNTLSGIFTFISFNYFLKKASSKENAVLTFLFSLIYIYSPYFSTLYKSGHFIITFAFLFFPIVLMYFDKALESDGVSSENYLILFLLFALLPSSISNIAYIVIYLLVLGLYLVGFLLYKGFVRARYMVTYVVTCLLLFLSNSWWLLSNVVYYVKTYYAQVSYSRDTLGKYIEFATEKSSLEHLLFGGGVVKYESVLGEVTTIITIFVYFILLVSVLLMFLKGDKKLVRFSIPFLFLTLLGLFIVKGPKDPYGDIFSYLYDKIPGFQILRRPKSKVYWTHLLGLSVLALFGFQWLFSRFKFSSLHRIFAWFTLFITTTSVLLLYSLNIVIVPFNIPSAYYEANVVFVSEGARRILIIPDIAGLPPYYDQTLNSLRGHDFVPQVWKYEFLGYDLYNKLALNDDLNSRLQTLYRDLFNGSSVCSDLKDLNITHVVLKENLTNDYEKFFNGMSIKDILSKNEDFSKVISFTEGANPLFTIWTVGSSCVSNSSFPIAVSNPEVLVSYDKVSPTFYRVKLKNLLDSTHLSLMRGYDKDWKLYLSTSSYNNPEFMIPVSAISKSMRLVKGPYKTSGYVNDWFVSMEAAHPYVSSPNEVNLVLYYSPSTFLYIGEVLTMFVFLLLLFINVLHVYQKGRGKTSQYAPSK</sequence>
<feature type="transmembrane region" description="Helical" evidence="1">
    <location>
        <begin position="155"/>
        <end position="173"/>
    </location>
</feature>
<feature type="transmembrane region" description="Helical" evidence="1">
    <location>
        <begin position="207"/>
        <end position="224"/>
    </location>
</feature>
<keyword evidence="1" id="KW-0812">Transmembrane</keyword>
<feature type="transmembrane region" description="Helical" evidence="1">
    <location>
        <begin position="708"/>
        <end position="732"/>
    </location>
</feature>
<reference evidence="2 3" key="1">
    <citation type="journal article" date="2020" name="Biotechnol. Biofuels">
        <title>New insights from the biogas microbiome by comprehensive genome-resolved metagenomics of nearly 1600 species originating from multiple anaerobic digesters.</title>
        <authorList>
            <person name="Campanaro S."/>
            <person name="Treu L."/>
            <person name="Rodriguez-R L.M."/>
            <person name="Kovalovszki A."/>
            <person name="Ziels R.M."/>
            <person name="Maus I."/>
            <person name="Zhu X."/>
            <person name="Kougias P.G."/>
            <person name="Basile A."/>
            <person name="Luo G."/>
            <person name="Schluter A."/>
            <person name="Konstantinidis K.T."/>
            <person name="Angelidaki I."/>
        </authorList>
    </citation>
    <scope>NUCLEOTIDE SEQUENCE [LARGE SCALE GENOMIC DNA]</scope>
    <source>
        <strain evidence="2">AS27yjCOA_202</strain>
    </source>
</reference>
<evidence type="ECO:0000313" key="3">
    <source>
        <dbReference type="Proteomes" id="UP000590542"/>
    </source>
</evidence>
<keyword evidence="1" id="KW-0472">Membrane</keyword>
<name>A0A7X9E730_UNCKA</name>
<feature type="transmembrane region" description="Helical" evidence="1">
    <location>
        <begin position="101"/>
        <end position="123"/>
    </location>
</feature>